<evidence type="ECO:0000259" key="1">
    <source>
        <dbReference type="Pfam" id="PF04230"/>
    </source>
</evidence>
<dbReference type="Gene3D" id="3.40.50.2000">
    <property type="entry name" value="Glycogen Phosphorylase B"/>
    <property type="match status" value="1"/>
</dbReference>
<dbReference type="EMBL" id="VJXY01000052">
    <property type="protein sequence ID" value="MBD6619985.1"/>
    <property type="molecule type" value="Genomic_DNA"/>
</dbReference>
<name>A0AA40T3H1_9NOST</name>
<gene>
    <name evidence="2" type="ORF">FNW02_30360</name>
</gene>
<accession>A0AA40T3H1</accession>
<keyword evidence="3" id="KW-1185">Reference proteome</keyword>
<dbReference type="Pfam" id="PF04230">
    <property type="entry name" value="PS_pyruv_trans"/>
    <property type="match status" value="1"/>
</dbReference>
<dbReference type="RefSeq" id="WP_191761186.1">
    <property type="nucleotide sequence ID" value="NZ_VJXY01000052.1"/>
</dbReference>
<keyword evidence="2" id="KW-0808">Transferase</keyword>
<dbReference type="PANTHER" id="PTHR36836:SF1">
    <property type="entry name" value="COLANIC ACID BIOSYNTHESIS PROTEIN WCAK"/>
    <property type="match status" value="1"/>
</dbReference>
<evidence type="ECO:0000313" key="3">
    <source>
        <dbReference type="Proteomes" id="UP001165986"/>
    </source>
</evidence>
<dbReference type="GO" id="GO:0016740">
    <property type="term" value="F:transferase activity"/>
    <property type="evidence" value="ECO:0007669"/>
    <property type="project" value="UniProtKB-KW"/>
</dbReference>
<protein>
    <submittedName>
        <fullName evidence="2">Polysaccharide pyruvyl transferase family protein</fullName>
    </submittedName>
</protein>
<dbReference type="AlphaFoldDB" id="A0AA40T3H1"/>
<evidence type="ECO:0000313" key="2">
    <source>
        <dbReference type="EMBL" id="MBD6619985.1"/>
    </source>
</evidence>
<proteinExistence type="predicted"/>
<dbReference type="InterPro" id="IPR007345">
    <property type="entry name" value="Polysacch_pyruvyl_Trfase"/>
</dbReference>
<dbReference type="Proteomes" id="UP001165986">
    <property type="component" value="Unassembled WGS sequence"/>
</dbReference>
<organism evidence="2 3">
    <name type="scientific">Komarekiella delphini-convector SJRDD-AB1</name>
    <dbReference type="NCBI Taxonomy" id="2593771"/>
    <lineage>
        <taxon>Bacteria</taxon>
        <taxon>Bacillati</taxon>
        <taxon>Cyanobacteriota</taxon>
        <taxon>Cyanophyceae</taxon>
        <taxon>Nostocales</taxon>
        <taxon>Nostocaceae</taxon>
        <taxon>Komarekiella</taxon>
        <taxon>Komarekiella delphini-convector</taxon>
    </lineage>
</organism>
<feature type="domain" description="Polysaccharide pyruvyl transferase" evidence="1">
    <location>
        <begin position="13"/>
        <end position="328"/>
    </location>
</feature>
<comment type="caution">
    <text evidence="2">The sequence shown here is derived from an EMBL/GenBank/DDBJ whole genome shotgun (WGS) entry which is preliminary data.</text>
</comment>
<sequence length="402" mass="44728">MKALITGVTGLRNRGVEALLTTTVDQLFKRHPNLTIDIFTETPDYDQKRLQQDNINLLNMATKHKDLMQKLRVKGSKFNKSLAPEYCLFKEASIVIASGGDLFTSDYPGALGFHLRPLELALHAEVPVVFLGQSIAFKTNDDAQKWLGVARRSKLITVREEFSYKYLTKDLGLSPNLVKHTADVAFLLQPPPPDKVNNLLKSYGVTQDRPVVAIAPSQGITRFSNCDDEQHLKSWLQVINMILNEFDAQVLLIPHAQSTSLGNDDRFIATNLHKSLDFHPRIHLAGADHSASEFKGLISNCDLLIAERMHAAIAGLSSNICTVVVGYSVKAEGIMTDLLGNESVNNGLLISIEQFIDSDSACATIRTAWHRRQEVTEQLKEALPRVTQDAVNNFDMIMEILK</sequence>
<reference evidence="2" key="1">
    <citation type="submission" date="2019-07" db="EMBL/GenBank/DDBJ databases">
        <title>Toxilogical consequences of a new and cryptic species of cyanobacteria (Komarekiella delphini-convector) recovered from the epidermis of a bottlenose dolphin and 1500 ft. in the air.</title>
        <authorList>
            <person name="Brown A.O."/>
            <person name="Dvorak P."/>
            <person name="Villanueva C.D."/>
            <person name="Foss A.J."/>
            <person name="Garvey A.D."/>
            <person name="Gibson Q.A."/>
            <person name="Johansen J.R."/>
            <person name="Casamatta D.A."/>
        </authorList>
    </citation>
    <scope>NUCLEOTIDE SEQUENCE</scope>
    <source>
        <strain evidence="2">SJRDD-AB1</strain>
    </source>
</reference>
<dbReference type="PANTHER" id="PTHR36836">
    <property type="entry name" value="COLANIC ACID BIOSYNTHESIS PROTEIN WCAK"/>
    <property type="match status" value="1"/>
</dbReference>